<evidence type="ECO:0000313" key="1">
    <source>
        <dbReference type="EMBL" id="EKC21622.1"/>
    </source>
</evidence>
<name>K1PCV3_MAGGI</name>
<dbReference type="AlphaFoldDB" id="K1PCV3"/>
<dbReference type="InParanoid" id="K1PCV3"/>
<sequence length="204" mass="23279">MNVKKQAPLGPLVHEEDYIVPLLSRVLHLTEQAAIVAPETISVFRVFSCHPENKPNKRPKRIQKRINSGTDDNETPAVVLSSAESAVKLQISNVTSHDQRRRLYLGVKPYTGSFQTLQYHGHVQENIINLIVLALKLLDRLSFLFRYPSQYSHFVPKYLTLIGIGHYCYFNDCERVLLIAEGQGAAEIFLNMFEKHKNTDSVYV</sequence>
<organism evidence="1">
    <name type="scientific">Magallana gigas</name>
    <name type="common">Pacific oyster</name>
    <name type="synonym">Crassostrea gigas</name>
    <dbReference type="NCBI Taxonomy" id="29159"/>
    <lineage>
        <taxon>Eukaryota</taxon>
        <taxon>Metazoa</taxon>
        <taxon>Spiralia</taxon>
        <taxon>Lophotrochozoa</taxon>
        <taxon>Mollusca</taxon>
        <taxon>Bivalvia</taxon>
        <taxon>Autobranchia</taxon>
        <taxon>Pteriomorphia</taxon>
        <taxon>Ostreida</taxon>
        <taxon>Ostreoidea</taxon>
        <taxon>Ostreidae</taxon>
        <taxon>Magallana</taxon>
    </lineage>
</organism>
<accession>K1PCV3</accession>
<protein>
    <submittedName>
        <fullName evidence="1">Uncharacterized protein</fullName>
    </submittedName>
</protein>
<reference evidence="1" key="1">
    <citation type="journal article" date="2012" name="Nature">
        <title>The oyster genome reveals stress adaptation and complexity of shell formation.</title>
        <authorList>
            <person name="Zhang G."/>
            <person name="Fang X."/>
            <person name="Guo X."/>
            <person name="Li L."/>
            <person name="Luo R."/>
            <person name="Xu F."/>
            <person name="Yang P."/>
            <person name="Zhang L."/>
            <person name="Wang X."/>
            <person name="Qi H."/>
            <person name="Xiong Z."/>
            <person name="Que H."/>
            <person name="Xie Y."/>
            <person name="Holland P.W."/>
            <person name="Paps J."/>
            <person name="Zhu Y."/>
            <person name="Wu F."/>
            <person name="Chen Y."/>
            <person name="Wang J."/>
            <person name="Peng C."/>
            <person name="Meng J."/>
            <person name="Yang L."/>
            <person name="Liu J."/>
            <person name="Wen B."/>
            <person name="Zhang N."/>
            <person name="Huang Z."/>
            <person name="Zhu Q."/>
            <person name="Feng Y."/>
            <person name="Mount A."/>
            <person name="Hedgecock D."/>
            <person name="Xu Z."/>
            <person name="Liu Y."/>
            <person name="Domazet-Loso T."/>
            <person name="Du Y."/>
            <person name="Sun X."/>
            <person name="Zhang S."/>
            <person name="Liu B."/>
            <person name="Cheng P."/>
            <person name="Jiang X."/>
            <person name="Li J."/>
            <person name="Fan D."/>
            <person name="Wang W."/>
            <person name="Fu W."/>
            <person name="Wang T."/>
            <person name="Wang B."/>
            <person name="Zhang J."/>
            <person name="Peng Z."/>
            <person name="Li Y."/>
            <person name="Li N."/>
            <person name="Wang J."/>
            <person name="Chen M."/>
            <person name="He Y."/>
            <person name="Tan F."/>
            <person name="Song X."/>
            <person name="Zheng Q."/>
            <person name="Huang R."/>
            <person name="Yang H."/>
            <person name="Du X."/>
            <person name="Chen L."/>
            <person name="Yang M."/>
            <person name="Gaffney P.M."/>
            <person name="Wang S."/>
            <person name="Luo L."/>
            <person name="She Z."/>
            <person name="Ming Y."/>
            <person name="Huang W."/>
            <person name="Zhang S."/>
            <person name="Huang B."/>
            <person name="Zhang Y."/>
            <person name="Qu T."/>
            <person name="Ni P."/>
            <person name="Miao G."/>
            <person name="Wang J."/>
            <person name="Wang Q."/>
            <person name="Steinberg C.E."/>
            <person name="Wang H."/>
            <person name="Li N."/>
            <person name="Qian L."/>
            <person name="Zhang G."/>
            <person name="Li Y."/>
            <person name="Yang H."/>
            <person name="Liu X."/>
            <person name="Wang J."/>
            <person name="Yin Y."/>
            <person name="Wang J."/>
        </authorList>
    </citation>
    <scope>NUCLEOTIDE SEQUENCE [LARGE SCALE GENOMIC DNA]</scope>
    <source>
        <strain evidence="1">05x7-T-G4-1.051#20</strain>
    </source>
</reference>
<gene>
    <name evidence="1" type="ORF">CGI_10003610</name>
</gene>
<dbReference type="HOGENOM" id="CLU_1344434_0_0_1"/>
<dbReference type="EMBL" id="JH818717">
    <property type="protein sequence ID" value="EKC21622.1"/>
    <property type="molecule type" value="Genomic_DNA"/>
</dbReference>
<proteinExistence type="predicted"/>